<dbReference type="PIRSF" id="PIRSF004681">
    <property type="entry name" value="UCP004681"/>
    <property type="match status" value="1"/>
</dbReference>
<dbReference type="PANTHER" id="PTHR30615">
    <property type="entry name" value="UNCHARACTERIZED PROTEIN YJBQ-RELATED"/>
    <property type="match status" value="1"/>
</dbReference>
<organism evidence="2">
    <name type="scientific">uncultured Gemmatimonadetes bacterium Rifle_16ft_4_minimus_7</name>
    <dbReference type="NCBI Taxonomy" id="1665098"/>
    <lineage>
        <taxon>Bacteria</taxon>
        <taxon>Pseudomonadati</taxon>
        <taxon>Gemmatimonadota</taxon>
        <taxon>environmental samples</taxon>
    </lineage>
</organism>
<reference evidence="2" key="1">
    <citation type="journal article" date="2015" name="ISME J.">
        <title>Aquifer environment selects for microbial species cohorts in sediment and groundwater.</title>
        <authorList>
            <person name="Hug L.A."/>
            <person name="Thomas B.C."/>
            <person name="Brown C.T."/>
            <person name="Frischkorn K.R."/>
            <person name="Williams K.H."/>
            <person name="Tringe S.G."/>
            <person name="Banfield J.F."/>
        </authorList>
    </citation>
    <scope>NUCLEOTIDE SEQUENCE</scope>
</reference>
<dbReference type="Pfam" id="PF01894">
    <property type="entry name" value="YjbQ"/>
    <property type="match status" value="1"/>
</dbReference>
<dbReference type="SUPFAM" id="SSF111038">
    <property type="entry name" value="YjbQ-like"/>
    <property type="match status" value="1"/>
</dbReference>
<sequence length="144" mass="15665">MTSAEKGSRQASWTFALEAEFGYRDITPEVTELVTRSGVRTGAAIVSLKGSTGAITTIEHEQGALADLRRALDQLAPVDIEYAHNAAYHDGNGFSHVRSALLKTSLSVPVIDGRLQVGRWQQIIVINLDNRPRQREVVAVVVGQ</sequence>
<dbReference type="NCBIfam" id="TIGR00149">
    <property type="entry name" value="TIGR00149_YjbQ"/>
    <property type="match status" value="1"/>
</dbReference>
<dbReference type="AlphaFoldDB" id="A0A0H4TUT4"/>
<comment type="similarity">
    <text evidence="1">Belongs to the UPF0047 family.</text>
</comment>
<proteinExistence type="inferred from homology"/>
<evidence type="ECO:0000256" key="1">
    <source>
        <dbReference type="ARBA" id="ARBA00005534"/>
    </source>
</evidence>
<dbReference type="InterPro" id="IPR001602">
    <property type="entry name" value="UPF0047_YjbQ-like"/>
</dbReference>
<dbReference type="PANTHER" id="PTHR30615:SF8">
    <property type="entry name" value="UPF0047 PROTEIN C4A8.02C"/>
    <property type="match status" value="1"/>
</dbReference>
<dbReference type="InterPro" id="IPR035917">
    <property type="entry name" value="YjbQ-like_sf"/>
</dbReference>
<dbReference type="Gene3D" id="2.60.120.460">
    <property type="entry name" value="YjbQ-like"/>
    <property type="match status" value="1"/>
</dbReference>
<protein>
    <submittedName>
        <fullName evidence="2">Secondary thiamine-phosphate synthase enzyme</fullName>
    </submittedName>
</protein>
<dbReference type="EMBL" id="KT007046">
    <property type="protein sequence ID" value="AKQ04634.1"/>
    <property type="molecule type" value="Genomic_DNA"/>
</dbReference>
<name>A0A0H4TUT4_9BACT</name>
<accession>A0A0H4TUT4</accession>
<evidence type="ECO:0000313" key="2">
    <source>
        <dbReference type="EMBL" id="AKQ04634.1"/>
    </source>
</evidence>